<dbReference type="Pfam" id="PF00903">
    <property type="entry name" value="Glyoxalase"/>
    <property type="match status" value="1"/>
</dbReference>
<reference evidence="2 3" key="1">
    <citation type="submission" date="2019-08" db="EMBL/GenBank/DDBJ databases">
        <title>Draft genome sequence of Lysobacter sp. UKS-15.</title>
        <authorList>
            <person name="Im W.-T."/>
        </authorList>
    </citation>
    <scope>NUCLEOTIDE SEQUENCE [LARGE SCALE GENOMIC DNA]</scope>
    <source>
        <strain evidence="2 3">UKS-15</strain>
    </source>
</reference>
<dbReference type="EMBL" id="VTRV01000052">
    <property type="protein sequence ID" value="TZF90118.1"/>
    <property type="molecule type" value="Genomic_DNA"/>
</dbReference>
<comment type="caution">
    <text evidence="2">The sequence shown here is derived from an EMBL/GenBank/DDBJ whole genome shotgun (WGS) entry which is preliminary data.</text>
</comment>
<feature type="domain" description="Glyoxalase/fosfomycin resistance/dioxygenase" evidence="1">
    <location>
        <begin position="6"/>
        <end position="130"/>
    </location>
</feature>
<dbReference type="SUPFAM" id="SSF54593">
    <property type="entry name" value="Glyoxalase/Bleomycin resistance protein/Dihydroxybiphenyl dioxygenase"/>
    <property type="match status" value="1"/>
</dbReference>
<dbReference type="RefSeq" id="WP_149352565.1">
    <property type="nucleotide sequence ID" value="NZ_VTRV01000052.1"/>
</dbReference>
<dbReference type="PANTHER" id="PTHR33990">
    <property type="entry name" value="PROTEIN YJDN-RELATED"/>
    <property type="match status" value="1"/>
</dbReference>
<accession>A0A5D8Z5C2</accession>
<organism evidence="2 3">
    <name type="scientific">Cognatilysobacter lacus</name>
    <dbReference type="NCBI Taxonomy" id="1643323"/>
    <lineage>
        <taxon>Bacteria</taxon>
        <taxon>Pseudomonadati</taxon>
        <taxon>Pseudomonadota</taxon>
        <taxon>Gammaproteobacteria</taxon>
        <taxon>Lysobacterales</taxon>
        <taxon>Lysobacteraceae</taxon>
        <taxon>Cognatilysobacter</taxon>
    </lineage>
</organism>
<sequence length="138" mass="14895">MQLVAYLAFDGNCREAFNFYRDALGGDIVYVTTVGESPMCPDAPPEARDRIMHIHLQNGAAALMGADIQLGGGQDTAAGTCVNVMVDTAEEAEAIWAKLAVGADVRMPLAQTFWSARFGMLTDRFGKPWMINCHPAEA</sequence>
<keyword evidence="3" id="KW-1185">Reference proteome</keyword>
<dbReference type="AlphaFoldDB" id="A0A5D8Z5C2"/>
<gene>
    <name evidence="2" type="ORF">FW784_06625</name>
</gene>
<dbReference type="PANTHER" id="PTHR33990:SF1">
    <property type="entry name" value="PROTEIN YJDN"/>
    <property type="match status" value="1"/>
</dbReference>
<name>A0A5D8Z5C2_9GAMM</name>
<evidence type="ECO:0000259" key="1">
    <source>
        <dbReference type="Pfam" id="PF00903"/>
    </source>
</evidence>
<evidence type="ECO:0000313" key="2">
    <source>
        <dbReference type="EMBL" id="TZF90118.1"/>
    </source>
</evidence>
<dbReference type="Gene3D" id="3.10.180.10">
    <property type="entry name" value="2,3-Dihydroxybiphenyl 1,2-Dioxygenase, domain 1"/>
    <property type="match status" value="1"/>
</dbReference>
<protein>
    <submittedName>
        <fullName evidence="2">VOC family protein</fullName>
    </submittedName>
</protein>
<evidence type="ECO:0000313" key="3">
    <source>
        <dbReference type="Proteomes" id="UP000323164"/>
    </source>
</evidence>
<dbReference type="CDD" id="cd06588">
    <property type="entry name" value="PhnB_like"/>
    <property type="match status" value="1"/>
</dbReference>
<dbReference type="InterPro" id="IPR028973">
    <property type="entry name" value="PhnB-like"/>
</dbReference>
<dbReference type="InterPro" id="IPR004360">
    <property type="entry name" value="Glyas_Fos-R_dOase_dom"/>
</dbReference>
<dbReference type="OrthoDB" id="9795306at2"/>
<dbReference type="Proteomes" id="UP000323164">
    <property type="component" value="Unassembled WGS sequence"/>
</dbReference>
<dbReference type="InterPro" id="IPR029068">
    <property type="entry name" value="Glyas_Bleomycin-R_OHBP_Dase"/>
</dbReference>
<proteinExistence type="predicted"/>